<proteinExistence type="predicted"/>
<dbReference type="InterPro" id="IPR027417">
    <property type="entry name" value="P-loop_NTPase"/>
</dbReference>
<dbReference type="PANTHER" id="PTHR23155:SF1185">
    <property type="entry name" value="DISEASE RESISTANCE RPP8-LIKE PROTEIN 3-RELATED"/>
    <property type="match status" value="1"/>
</dbReference>
<dbReference type="Gene3D" id="1.10.10.10">
    <property type="entry name" value="Winged helix-like DNA-binding domain superfamily/Winged helix DNA-binding domain"/>
    <property type="match status" value="1"/>
</dbReference>
<evidence type="ECO:0000313" key="5">
    <source>
        <dbReference type="EMBL" id="KDO62577.1"/>
    </source>
</evidence>
<dbReference type="GO" id="GO:0043531">
    <property type="term" value="F:ADP binding"/>
    <property type="evidence" value="ECO:0007669"/>
    <property type="project" value="InterPro"/>
</dbReference>
<evidence type="ECO:0000256" key="1">
    <source>
        <dbReference type="ARBA" id="ARBA00022737"/>
    </source>
</evidence>
<evidence type="ECO:0000259" key="3">
    <source>
        <dbReference type="Pfam" id="PF00931"/>
    </source>
</evidence>
<sequence length="369" mass="42853">MGITFRLFSERLRRVLASQEVTLPDAAKEPIQNLHAEVEIVTPWLRDYEYDMSWLLLQKIGEDEVDNPDLGRKSIALPMNLKRINDIKQRMQQLQYIDSGIIDDFKNIEDEVGYFPASLSSKNSGMVGLEDRMEKLLDILKEGPPQLSVVAFAAEAYSNSDVKHYFNCHAWVPEPYNYDADDDQILDMIMKFLMPSSRLSIIKDKNYEMKKKIQQYLMIKRYLIVVDDVWRIEVWDVIREIVPDNQNGCGVLITLIEIDIVISFHISLKENIEEALDEPLGLQVVAYCMLPFYLKLCCLYLSVFPVHFEISTKQLYQSWIAEGFITDNNEATAEKYLEQLINGGFVILIEEAKGLVFIYKHLTMHEQEF</sequence>
<keyword evidence="2" id="KW-0611">Plant defense</keyword>
<keyword evidence="6" id="KW-1185">Reference proteome</keyword>
<dbReference type="Gene3D" id="3.40.50.300">
    <property type="entry name" value="P-loop containing nucleotide triphosphate hydrolases"/>
    <property type="match status" value="1"/>
</dbReference>
<gene>
    <name evidence="5" type="ORF">CISIN_1g046471mg</name>
</gene>
<dbReference type="SUPFAM" id="SSF52540">
    <property type="entry name" value="P-loop containing nucleoside triphosphate hydrolases"/>
    <property type="match status" value="1"/>
</dbReference>
<dbReference type="InterPro" id="IPR044974">
    <property type="entry name" value="Disease_R_plants"/>
</dbReference>
<dbReference type="InterPro" id="IPR036388">
    <property type="entry name" value="WH-like_DNA-bd_sf"/>
</dbReference>
<dbReference type="Proteomes" id="UP000027120">
    <property type="component" value="Unassembled WGS sequence"/>
</dbReference>
<dbReference type="InterPro" id="IPR002182">
    <property type="entry name" value="NB-ARC"/>
</dbReference>
<accession>A0A067FGJ2</accession>
<dbReference type="InterPro" id="IPR058922">
    <property type="entry name" value="WHD_DRP"/>
</dbReference>
<dbReference type="Pfam" id="PF00931">
    <property type="entry name" value="NB-ARC"/>
    <property type="match status" value="1"/>
</dbReference>
<protein>
    <submittedName>
        <fullName evidence="5">Uncharacterized protein</fullName>
    </submittedName>
</protein>
<feature type="domain" description="Disease resistance protein winged helix" evidence="4">
    <location>
        <begin position="303"/>
        <end position="365"/>
    </location>
</feature>
<feature type="domain" description="NB-ARC" evidence="3">
    <location>
        <begin position="153"/>
        <end position="258"/>
    </location>
</feature>
<dbReference type="STRING" id="2711.A0A067FGJ2"/>
<dbReference type="EMBL" id="KK784919">
    <property type="protein sequence ID" value="KDO62577.1"/>
    <property type="molecule type" value="Genomic_DNA"/>
</dbReference>
<dbReference type="GO" id="GO:0006952">
    <property type="term" value="P:defense response"/>
    <property type="evidence" value="ECO:0007669"/>
    <property type="project" value="InterPro"/>
</dbReference>
<dbReference type="Pfam" id="PF23559">
    <property type="entry name" value="WHD_DRP"/>
    <property type="match status" value="1"/>
</dbReference>
<name>A0A067FGJ2_CITSI</name>
<evidence type="ECO:0000259" key="4">
    <source>
        <dbReference type="Pfam" id="PF23559"/>
    </source>
</evidence>
<evidence type="ECO:0000256" key="2">
    <source>
        <dbReference type="ARBA" id="ARBA00022821"/>
    </source>
</evidence>
<dbReference type="PANTHER" id="PTHR23155">
    <property type="entry name" value="DISEASE RESISTANCE PROTEIN RP"/>
    <property type="match status" value="1"/>
</dbReference>
<organism evidence="5 6">
    <name type="scientific">Citrus sinensis</name>
    <name type="common">Sweet orange</name>
    <name type="synonym">Citrus aurantium var. sinensis</name>
    <dbReference type="NCBI Taxonomy" id="2711"/>
    <lineage>
        <taxon>Eukaryota</taxon>
        <taxon>Viridiplantae</taxon>
        <taxon>Streptophyta</taxon>
        <taxon>Embryophyta</taxon>
        <taxon>Tracheophyta</taxon>
        <taxon>Spermatophyta</taxon>
        <taxon>Magnoliopsida</taxon>
        <taxon>eudicotyledons</taxon>
        <taxon>Gunneridae</taxon>
        <taxon>Pentapetalae</taxon>
        <taxon>rosids</taxon>
        <taxon>malvids</taxon>
        <taxon>Sapindales</taxon>
        <taxon>Rutaceae</taxon>
        <taxon>Aurantioideae</taxon>
        <taxon>Citrus</taxon>
    </lineage>
</organism>
<dbReference type="AlphaFoldDB" id="A0A067FGJ2"/>
<evidence type="ECO:0000313" key="6">
    <source>
        <dbReference type="Proteomes" id="UP000027120"/>
    </source>
</evidence>
<reference evidence="5 6" key="1">
    <citation type="submission" date="2014-04" db="EMBL/GenBank/DDBJ databases">
        <authorList>
            <consortium name="International Citrus Genome Consortium"/>
            <person name="Gmitter F."/>
            <person name="Chen C."/>
            <person name="Farmerie W."/>
            <person name="Harkins T."/>
            <person name="Desany B."/>
            <person name="Mohiuddin M."/>
            <person name="Kodira C."/>
            <person name="Borodovsky M."/>
            <person name="Lomsadze A."/>
            <person name="Burns P."/>
            <person name="Jenkins J."/>
            <person name="Prochnik S."/>
            <person name="Shu S."/>
            <person name="Chapman J."/>
            <person name="Pitluck S."/>
            <person name="Schmutz J."/>
            <person name="Rokhsar D."/>
        </authorList>
    </citation>
    <scope>NUCLEOTIDE SEQUENCE</scope>
</reference>
<dbReference type="SMR" id="A0A067FGJ2"/>
<keyword evidence="1" id="KW-0677">Repeat</keyword>